<evidence type="ECO:0000256" key="4">
    <source>
        <dbReference type="ARBA" id="ARBA00022833"/>
    </source>
</evidence>
<dbReference type="InterPro" id="IPR013785">
    <property type="entry name" value="Aldolase_TIM"/>
</dbReference>
<dbReference type="GO" id="GO:0046872">
    <property type="term" value="F:metal ion binding"/>
    <property type="evidence" value="ECO:0007669"/>
    <property type="project" value="UniProtKB-KW"/>
</dbReference>
<dbReference type="Proteomes" id="UP000675664">
    <property type="component" value="Unassembled WGS sequence"/>
</dbReference>
<dbReference type="GO" id="GO:0043720">
    <property type="term" value="F:3-keto-5-aminohexanoate cleavage activity"/>
    <property type="evidence" value="ECO:0007669"/>
    <property type="project" value="InterPro"/>
</dbReference>
<reference evidence="5" key="1">
    <citation type="submission" date="2021-04" db="EMBL/GenBank/DDBJ databases">
        <title>Sinoanaerobacter chloroacetimidivorans sp. nov., an obligate anaerobic bacterium isolated from anaerobic sludge.</title>
        <authorList>
            <person name="Bao Y."/>
        </authorList>
    </citation>
    <scope>NUCLEOTIDE SEQUENCE</scope>
    <source>
        <strain evidence="5">BAD-6</strain>
    </source>
</reference>
<keyword evidence="4" id="KW-0862">Zinc</keyword>
<keyword evidence="6" id="KW-1185">Reference proteome</keyword>
<evidence type="ECO:0000313" key="5">
    <source>
        <dbReference type="EMBL" id="MBR0600629.1"/>
    </source>
</evidence>
<dbReference type="Pfam" id="PF05853">
    <property type="entry name" value="BKACE"/>
    <property type="match status" value="1"/>
</dbReference>
<name>A0A8J7W4A7_9FIRM</name>
<dbReference type="PANTHER" id="PTHR37418:SF2">
    <property type="entry name" value="3-KETO-5-AMINOHEXANOATE CLEAVAGE ENZYME"/>
    <property type="match status" value="1"/>
</dbReference>
<dbReference type="AlphaFoldDB" id="A0A8J7W4A7"/>
<evidence type="ECO:0000256" key="2">
    <source>
        <dbReference type="ARBA" id="ARBA00022679"/>
    </source>
</evidence>
<accession>A0A8J7W4A7</accession>
<proteinExistence type="predicted"/>
<evidence type="ECO:0000256" key="3">
    <source>
        <dbReference type="ARBA" id="ARBA00022723"/>
    </source>
</evidence>
<comment type="cofactor">
    <cofactor evidence="1">
        <name>Zn(2+)</name>
        <dbReference type="ChEBI" id="CHEBI:29105"/>
    </cofactor>
</comment>
<dbReference type="EMBL" id="JAGSND010000040">
    <property type="protein sequence ID" value="MBR0600629.1"/>
    <property type="molecule type" value="Genomic_DNA"/>
</dbReference>
<keyword evidence="2" id="KW-0808">Transferase</keyword>
<sequence length="273" mass="29722">MEKLIITIAHTGNVPTKEMNPNTPVSVREIVDDIKQCVALGASVAHIHVRDENQMPTSDRGIFKQVLNLLDKEKVNVVRQLSTGARGGENTVDWRGQMLDLSAEMASLSTGSSNFPTSVNANSPELVEALALKMKDNGIKPEIEAFDLAMITNAKRLLKKGILTGPLHFNFVMNVPGSIEGTPKNLMYMIDSIPEGSTWNVTAVGRSQVELIPIAIAMGGHVRTGLEDVIEYEKGIPASNAMLVERVVRIAKAIGRPIANPDDVRKILQLNKK</sequence>
<dbReference type="Gene3D" id="3.20.20.70">
    <property type="entry name" value="Aldolase class I"/>
    <property type="match status" value="1"/>
</dbReference>
<dbReference type="InterPro" id="IPR008567">
    <property type="entry name" value="BKACE"/>
</dbReference>
<dbReference type="RefSeq" id="WP_227020712.1">
    <property type="nucleotide sequence ID" value="NZ_JAGSND010000040.1"/>
</dbReference>
<reference evidence="5" key="2">
    <citation type="submission" date="2021-04" db="EMBL/GenBank/DDBJ databases">
        <authorList>
            <person name="Liu J."/>
        </authorList>
    </citation>
    <scope>NUCLEOTIDE SEQUENCE</scope>
    <source>
        <strain evidence="5">BAD-6</strain>
    </source>
</reference>
<keyword evidence="3" id="KW-0479">Metal-binding</keyword>
<organism evidence="5 6">
    <name type="scientific">Sinanaerobacter chloroacetimidivorans</name>
    <dbReference type="NCBI Taxonomy" id="2818044"/>
    <lineage>
        <taxon>Bacteria</taxon>
        <taxon>Bacillati</taxon>
        <taxon>Bacillota</taxon>
        <taxon>Clostridia</taxon>
        <taxon>Peptostreptococcales</taxon>
        <taxon>Anaerovoracaceae</taxon>
        <taxon>Sinanaerobacter</taxon>
    </lineage>
</organism>
<dbReference type="PANTHER" id="PTHR37418">
    <property type="entry name" value="3-KETO-5-AMINOHEXANOATE CLEAVAGE ENZYME-RELATED"/>
    <property type="match status" value="1"/>
</dbReference>
<protein>
    <submittedName>
        <fullName evidence="5">3-keto-5-aminohexanoate cleavage protein</fullName>
    </submittedName>
</protein>
<comment type="caution">
    <text evidence="5">The sequence shown here is derived from an EMBL/GenBank/DDBJ whole genome shotgun (WGS) entry which is preliminary data.</text>
</comment>
<evidence type="ECO:0000313" key="6">
    <source>
        <dbReference type="Proteomes" id="UP000675664"/>
    </source>
</evidence>
<evidence type="ECO:0000256" key="1">
    <source>
        <dbReference type="ARBA" id="ARBA00001947"/>
    </source>
</evidence>
<gene>
    <name evidence="5" type="ORF">KCX82_22425</name>
</gene>